<name>A0AA35ZEY8_LACSI</name>
<reference evidence="1" key="1">
    <citation type="submission" date="2023-04" db="EMBL/GenBank/DDBJ databases">
        <authorList>
            <person name="Vijverberg K."/>
            <person name="Xiong W."/>
            <person name="Schranz E."/>
        </authorList>
    </citation>
    <scope>NUCLEOTIDE SEQUENCE</scope>
</reference>
<evidence type="ECO:0000313" key="1">
    <source>
        <dbReference type="EMBL" id="CAI9290717.1"/>
    </source>
</evidence>
<gene>
    <name evidence="1" type="ORF">LSALG_LOCUS29894</name>
</gene>
<evidence type="ECO:0000313" key="2">
    <source>
        <dbReference type="Proteomes" id="UP001177003"/>
    </source>
</evidence>
<dbReference type="AlphaFoldDB" id="A0AA35ZEY8"/>
<dbReference type="Proteomes" id="UP001177003">
    <property type="component" value="Chromosome 6"/>
</dbReference>
<sequence>MESKGNKRLNKEMFSHILHLPSNGSFEVPMYEQETKKRKAIGVLKCFKKLRFLTVEEPSTIALPKPNTFEVNHDSEETEDVFLGNDDLIFHVLTRKDATIESNIKET</sequence>
<organism evidence="1 2">
    <name type="scientific">Lactuca saligna</name>
    <name type="common">Willowleaf lettuce</name>
    <dbReference type="NCBI Taxonomy" id="75948"/>
    <lineage>
        <taxon>Eukaryota</taxon>
        <taxon>Viridiplantae</taxon>
        <taxon>Streptophyta</taxon>
        <taxon>Embryophyta</taxon>
        <taxon>Tracheophyta</taxon>
        <taxon>Spermatophyta</taxon>
        <taxon>Magnoliopsida</taxon>
        <taxon>eudicotyledons</taxon>
        <taxon>Gunneridae</taxon>
        <taxon>Pentapetalae</taxon>
        <taxon>asterids</taxon>
        <taxon>campanulids</taxon>
        <taxon>Asterales</taxon>
        <taxon>Asteraceae</taxon>
        <taxon>Cichorioideae</taxon>
        <taxon>Cichorieae</taxon>
        <taxon>Lactucinae</taxon>
        <taxon>Lactuca</taxon>
    </lineage>
</organism>
<accession>A0AA35ZEY8</accession>
<dbReference type="EMBL" id="OX465082">
    <property type="protein sequence ID" value="CAI9290717.1"/>
    <property type="molecule type" value="Genomic_DNA"/>
</dbReference>
<proteinExistence type="predicted"/>
<protein>
    <submittedName>
        <fullName evidence="1">Uncharacterized protein</fullName>
    </submittedName>
</protein>
<keyword evidence="2" id="KW-1185">Reference proteome</keyword>